<evidence type="ECO:0000256" key="12">
    <source>
        <dbReference type="ARBA" id="ARBA00023235"/>
    </source>
</evidence>
<dbReference type="GO" id="GO:0047750">
    <property type="term" value="F:cholestenol delta-isomerase activity"/>
    <property type="evidence" value="ECO:0007669"/>
    <property type="project" value="InterPro"/>
</dbReference>
<evidence type="ECO:0000259" key="15">
    <source>
        <dbReference type="PROSITE" id="PS51751"/>
    </source>
</evidence>
<keyword evidence="5" id="KW-0752">Steroid biosynthesis</keyword>
<dbReference type="GO" id="GO:0000247">
    <property type="term" value="F:C-8 sterol isomerase activity"/>
    <property type="evidence" value="ECO:0007669"/>
    <property type="project" value="TreeGrafter"/>
</dbReference>
<dbReference type="InterPro" id="IPR033118">
    <property type="entry name" value="EXPERA"/>
</dbReference>
<evidence type="ECO:0000256" key="1">
    <source>
        <dbReference type="ARBA" id="ARBA00004141"/>
    </source>
</evidence>
<evidence type="ECO:0000313" key="16">
    <source>
        <dbReference type="EMBL" id="EFX04793.1"/>
    </source>
</evidence>
<evidence type="ECO:0000256" key="7">
    <source>
        <dbReference type="ARBA" id="ARBA00023011"/>
    </source>
</evidence>
<keyword evidence="4 13" id="KW-0812">Transmembrane</keyword>
<keyword evidence="6 13" id="KW-1133">Transmembrane helix</keyword>
<keyword evidence="11" id="KW-0753">Steroid metabolism</keyword>
<evidence type="ECO:0000256" key="3">
    <source>
        <dbReference type="ARBA" id="ARBA00022516"/>
    </source>
</evidence>
<sequence length="232" mass="25588">MDYPYYPPGVAIPAYRPNVTPLLVILASFGIILGAVLSFALVLARRLRPQFCNASASDQSRFLWFVLCYFVLNHATLAGSQSLVAQLWKEYALSDSRYLTSDPFTLCVEAVTVVAWGPLCWATAVSIVQGSGSRYPLQMLICLAHLYGVALYYGTVGAEVLLHGVSYFRPEPFYVWVYFIGMNAPWVLVPAAVLYDSFQKIQDAVAGAAKTAALMQPSSRQSTTRAEPKKLR</sequence>
<dbReference type="STRING" id="655863.F0XC50"/>
<feature type="transmembrane region" description="Helical" evidence="14">
    <location>
        <begin position="62"/>
        <end position="83"/>
    </location>
</feature>
<dbReference type="Pfam" id="PF05241">
    <property type="entry name" value="EBP"/>
    <property type="match status" value="1"/>
</dbReference>
<evidence type="ECO:0000256" key="11">
    <source>
        <dbReference type="ARBA" id="ARBA00023221"/>
    </source>
</evidence>
<dbReference type="OrthoDB" id="58557at2759"/>
<dbReference type="InterPro" id="IPR007905">
    <property type="entry name" value="EBP"/>
</dbReference>
<keyword evidence="3" id="KW-0444">Lipid biosynthesis</keyword>
<dbReference type="PANTHER" id="PTHR14207:SF0">
    <property type="entry name" value="3-BETA-HYDROXYSTEROID-DELTA(8),DELTA(7)-ISOMERASE"/>
    <property type="match status" value="1"/>
</dbReference>
<dbReference type="eggNOG" id="KOG4826">
    <property type="taxonomic scope" value="Eukaryota"/>
</dbReference>
<name>F0XC50_GROCL</name>
<keyword evidence="8" id="KW-0443">Lipid metabolism</keyword>
<gene>
    <name evidence="16" type="ORF">CMQ_1721</name>
</gene>
<feature type="transmembrane region" description="Helical" evidence="14">
    <location>
        <begin position="103"/>
        <end position="128"/>
    </location>
</feature>
<feature type="transmembrane region" description="Helical" evidence="14">
    <location>
        <begin position="173"/>
        <end position="195"/>
    </location>
</feature>
<dbReference type="HOGENOM" id="CLU_072128_0_0_1"/>
<comment type="subcellular location">
    <subcellularLocation>
        <location evidence="1">Membrane</location>
        <topology evidence="1">Multi-pass membrane protein</topology>
    </subcellularLocation>
</comment>
<keyword evidence="17" id="KW-1185">Reference proteome</keyword>
<dbReference type="GO" id="GO:0016126">
    <property type="term" value="P:sterol biosynthetic process"/>
    <property type="evidence" value="ECO:0007669"/>
    <property type="project" value="UniProtKB-KW"/>
</dbReference>
<keyword evidence="9 13" id="KW-0472">Membrane</keyword>
<evidence type="ECO:0000256" key="9">
    <source>
        <dbReference type="ARBA" id="ARBA00023136"/>
    </source>
</evidence>
<feature type="domain" description="EXPERA" evidence="15">
    <location>
        <begin position="57"/>
        <end position="194"/>
    </location>
</feature>
<protein>
    <submittedName>
        <fullName evidence="16">Ebp domain containing protein</fullName>
    </submittedName>
</protein>
<dbReference type="RefSeq" id="XP_014174275.1">
    <property type="nucleotide sequence ID" value="XM_014318800.1"/>
</dbReference>
<keyword evidence="10" id="KW-1207">Sterol metabolism</keyword>
<dbReference type="GO" id="GO:0005783">
    <property type="term" value="C:endoplasmic reticulum"/>
    <property type="evidence" value="ECO:0007669"/>
    <property type="project" value="TreeGrafter"/>
</dbReference>
<organism evidence="17">
    <name type="scientific">Grosmannia clavigera (strain kw1407 / UAMH 11150)</name>
    <name type="common">Blue stain fungus</name>
    <name type="synonym">Graphiocladiella clavigera</name>
    <dbReference type="NCBI Taxonomy" id="655863"/>
    <lineage>
        <taxon>Eukaryota</taxon>
        <taxon>Fungi</taxon>
        <taxon>Dikarya</taxon>
        <taxon>Ascomycota</taxon>
        <taxon>Pezizomycotina</taxon>
        <taxon>Sordariomycetes</taxon>
        <taxon>Sordariomycetidae</taxon>
        <taxon>Ophiostomatales</taxon>
        <taxon>Ophiostomataceae</taxon>
        <taxon>Leptographium</taxon>
    </lineage>
</organism>
<evidence type="ECO:0000256" key="13">
    <source>
        <dbReference type="PROSITE-ProRule" id="PRU01087"/>
    </source>
</evidence>
<dbReference type="EMBL" id="GL629765">
    <property type="protein sequence ID" value="EFX04793.1"/>
    <property type="molecule type" value="Genomic_DNA"/>
</dbReference>
<dbReference type="InParanoid" id="F0XC50"/>
<keyword evidence="7" id="KW-0756">Sterol biosynthesis</keyword>
<evidence type="ECO:0000256" key="2">
    <source>
        <dbReference type="ARBA" id="ARBA00008337"/>
    </source>
</evidence>
<comment type="similarity">
    <text evidence="2">Belongs to the EBP family.</text>
</comment>
<accession>F0XC50</accession>
<dbReference type="Proteomes" id="UP000007796">
    <property type="component" value="Unassembled WGS sequence"/>
</dbReference>
<evidence type="ECO:0000256" key="10">
    <source>
        <dbReference type="ARBA" id="ARBA00023166"/>
    </source>
</evidence>
<dbReference type="GO" id="GO:0004769">
    <property type="term" value="F:steroid Delta-isomerase activity"/>
    <property type="evidence" value="ECO:0007669"/>
    <property type="project" value="TreeGrafter"/>
</dbReference>
<evidence type="ECO:0000256" key="4">
    <source>
        <dbReference type="ARBA" id="ARBA00022692"/>
    </source>
</evidence>
<keyword evidence="12" id="KW-0413">Isomerase</keyword>
<proteinExistence type="inferred from homology"/>
<dbReference type="GO" id="GO:0016020">
    <property type="term" value="C:membrane"/>
    <property type="evidence" value="ECO:0007669"/>
    <property type="project" value="UniProtKB-SubCell"/>
</dbReference>
<dbReference type="GeneID" id="25974631"/>
<evidence type="ECO:0000313" key="17">
    <source>
        <dbReference type="Proteomes" id="UP000007796"/>
    </source>
</evidence>
<evidence type="ECO:0000256" key="8">
    <source>
        <dbReference type="ARBA" id="ARBA00023098"/>
    </source>
</evidence>
<feature type="transmembrane region" description="Helical" evidence="14">
    <location>
        <begin position="20"/>
        <end position="42"/>
    </location>
</feature>
<dbReference type="PANTHER" id="PTHR14207">
    <property type="entry name" value="STEROL ISOMERASE"/>
    <property type="match status" value="1"/>
</dbReference>
<dbReference type="AlphaFoldDB" id="F0XC50"/>
<evidence type="ECO:0000256" key="6">
    <source>
        <dbReference type="ARBA" id="ARBA00022989"/>
    </source>
</evidence>
<dbReference type="PROSITE" id="PS51751">
    <property type="entry name" value="EXPERA"/>
    <property type="match status" value="1"/>
</dbReference>
<evidence type="ECO:0000256" key="5">
    <source>
        <dbReference type="ARBA" id="ARBA00022955"/>
    </source>
</evidence>
<evidence type="ECO:0000256" key="14">
    <source>
        <dbReference type="SAM" id="Phobius"/>
    </source>
</evidence>
<feature type="transmembrane region" description="Helical" evidence="14">
    <location>
        <begin position="135"/>
        <end position="153"/>
    </location>
</feature>
<reference evidence="16 17" key="1">
    <citation type="journal article" date="2011" name="Proc. Natl. Acad. Sci. U.S.A.">
        <title>Genome and transcriptome analyses of the mountain pine beetle-fungal symbiont Grosmannia clavigera, a lodgepole pine pathogen.</title>
        <authorList>
            <person name="DiGuistini S."/>
            <person name="Wang Y."/>
            <person name="Liao N.Y."/>
            <person name="Taylor G."/>
            <person name="Tanguay P."/>
            <person name="Feau N."/>
            <person name="Henrissat B."/>
            <person name="Chan S.K."/>
            <person name="Hesse-Orce U."/>
            <person name="Alamouti S.M."/>
            <person name="Tsui C.K.M."/>
            <person name="Docking R.T."/>
            <person name="Levasseur A."/>
            <person name="Haridas S."/>
            <person name="Robertson G."/>
            <person name="Birol I."/>
            <person name="Holt R.A."/>
            <person name="Marra M.A."/>
            <person name="Hamelin R.C."/>
            <person name="Hirst M."/>
            <person name="Jones S.J.M."/>
            <person name="Bohlmann J."/>
            <person name="Breuil C."/>
        </authorList>
    </citation>
    <scope>NUCLEOTIDE SEQUENCE [LARGE SCALE GENOMIC DNA]</scope>
    <source>
        <strain evidence="17">kw1407 / UAMH 11150</strain>
    </source>
</reference>